<dbReference type="InterPro" id="IPR046286">
    <property type="entry name" value="DUF6323"/>
</dbReference>
<sequence length="149" mass="17123">MSDDIVSLFNEHSPKDTKELNQLITHQELHLSEVQLQELSLKKVEALKASHLVDLSSKTQEYLVTQLDQSTLTTKENYFQNLIDLQEGFYFLRSNLPFSYSDDALLERLWAVFESCEGSIFHIHGVLEELIIKENMEGGFLNEGTDDTL</sequence>
<keyword evidence="2" id="KW-1185">Reference proteome</keyword>
<dbReference type="Proteomes" id="UP000673375">
    <property type="component" value="Unassembled WGS sequence"/>
</dbReference>
<dbReference type="Pfam" id="PF19848">
    <property type="entry name" value="DUF6323"/>
    <property type="match status" value="1"/>
</dbReference>
<reference evidence="1 2" key="1">
    <citation type="submission" date="2020-12" db="EMBL/GenBank/DDBJ databases">
        <title>Vagococcus allomyrinae sp. nov. and Enterococcus lavae sp. nov., isolated from the larvae of Allomyrina dichotoma.</title>
        <authorList>
            <person name="Lee S.D."/>
        </authorList>
    </citation>
    <scope>NUCLEOTIDE SEQUENCE [LARGE SCALE GENOMIC DNA]</scope>
    <source>
        <strain evidence="1 2">BWM-S5</strain>
    </source>
</reference>
<evidence type="ECO:0000313" key="2">
    <source>
        <dbReference type="Proteomes" id="UP000673375"/>
    </source>
</evidence>
<name>A0ABS4CND9_9ENTE</name>
<evidence type="ECO:0000313" key="1">
    <source>
        <dbReference type="EMBL" id="MBP1048090.1"/>
    </source>
</evidence>
<comment type="caution">
    <text evidence="1">The sequence shown here is derived from an EMBL/GenBank/DDBJ whole genome shotgun (WGS) entry which is preliminary data.</text>
</comment>
<dbReference type="RefSeq" id="WP_209558863.1">
    <property type="nucleotide sequence ID" value="NZ_JAEDXU010000012.1"/>
</dbReference>
<dbReference type="EMBL" id="JAEDXU010000012">
    <property type="protein sequence ID" value="MBP1048090.1"/>
    <property type="molecule type" value="Genomic_DNA"/>
</dbReference>
<organism evidence="1 2">
    <name type="scientific">Enterococcus larvae</name>
    <dbReference type="NCBI Taxonomy" id="2794352"/>
    <lineage>
        <taxon>Bacteria</taxon>
        <taxon>Bacillati</taxon>
        <taxon>Bacillota</taxon>
        <taxon>Bacilli</taxon>
        <taxon>Lactobacillales</taxon>
        <taxon>Enterococcaceae</taxon>
        <taxon>Enterococcus</taxon>
    </lineage>
</organism>
<gene>
    <name evidence="1" type="ORF">I6N96_17495</name>
</gene>
<protein>
    <submittedName>
        <fullName evidence="1">Uncharacterized protein</fullName>
    </submittedName>
</protein>
<accession>A0ABS4CND9</accession>
<proteinExistence type="predicted"/>